<sequence>METLPFWHCREVEANGIYAEMYLKGLVRHLKSGMGTPLRKEGISEVYVYELMDHANGSNKEMGHLIGEYDQEIRCGLLQWGSDSWVDALDYFLVALVWILPSPDFG</sequence>
<accession>A0A1R3JKX7</accession>
<dbReference type="OrthoDB" id="1293114at2759"/>
<evidence type="ECO:0000313" key="2">
    <source>
        <dbReference type="Proteomes" id="UP000188268"/>
    </source>
</evidence>
<name>A0A1R3JKX7_COCAP</name>
<evidence type="ECO:0000313" key="1">
    <source>
        <dbReference type="EMBL" id="OMO95474.1"/>
    </source>
</evidence>
<gene>
    <name evidence="1" type="ORF">CCACVL1_05398</name>
</gene>
<organism evidence="1 2">
    <name type="scientific">Corchorus capsularis</name>
    <name type="common">Jute</name>
    <dbReference type="NCBI Taxonomy" id="210143"/>
    <lineage>
        <taxon>Eukaryota</taxon>
        <taxon>Viridiplantae</taxon>
        <taxon>Streptophyta</taxon>
        <taxon>Embryophyta</taxon>
        <taxon>Tracheophyta</taxon>
        <taxon>Spermatophyta</taxon>
        <taxon>Magnoliopsida</taxon>
        <taxon>eudicotyledons</taxon>
        <taxon>Gunneridae</taxon>
        <taxon>Pentapetalae</taxon>
        <taxon>rosids</taxon>
        <taxon>malvids</taxon>
        <taxon>Malvales</taxon>
        <taxon>Malvaceae</taxon>
        <taxon>Grewioideae</taxon>
        <taxon>Apeibeae</taxon>
        <taxon>Corchorus</taxon>
    </lineage>
</organism>
<dbReference type="Proteomes" id="UP000188268">
    <property type="component" value="Unassembled WGS sequence"/>
</dbReference>
<dbReference type="Gramene" id="OMO95474">
    <property type="protein sequence ID" value="OMO95474"/>
    <property type="gene ID" value="CCACVL1_05398"/>
</dbReference>
<protein>
    <submittedName>
        <fullName evidence="1">Uncharacterized protein</fullName>
    </submittedName>
</protein>
<reference evidence="1 2" key="1">
    <citation type="submission" date="2013-09" db="EMBL/GenBank/DDBJ databases">
        <title>Corchorus capsularis genome sequencing.</title>
        <authorList>
            <person name="Alam M."/>
            <person name="Haque M.S."/>
            <person name="Islam M.S."/>
            <person name="Emdad E.M."/>
            <person name="Islam M.M."/>
            <person name="Ahmed B."/>
            <person name="Halim A."/>
            <person name="Hossen Q.M.M."/>
            <person name="Hossain M.Z."/>
            <person name="Ahmed R."/>
            <person name="Khan M.M."/>
            <person name="Islam R."/>
            <person name="Rashid M.M."/>
            <person name="Khan S.A."/>
            <person name="Rahman M.S."/>
            <person name="Alam M."/>
        </authorList>
    </citation>
    <scope>NUCLEOTIDE SEQUENCE [LARGE SCALE GENOMIC DNA]</scope>
    <source>
        <strain evidence="2">cv. CVL-1</strain>
        <tissue evidence="1">Whole seedling</tissue>
    </source>
</reference>
<dbReference type="EMBL" id="AWWV01007649">
    <property type="protein sequence ID" value="OMO95474.1"/>
    <property type="molecule type" value="Genomic_DNA"/>
</dbReference>
<comment type="caution">
    <text evidence="1">The sequence shown here is derived from an EMBL/GenBank/DDBJ whole genome shotgun (WGS) entry which is preliminary data.</text>
</comment>
<dbReference type="AlphaFoldDB" id="A0A1R3JKX7"/>
<keyword evidence="2" id="KW-1185">Reference proteome</keyword>
<proteinExistence type="predicted"/>
<dbReference type="Gene3D" id="3.20.20.80">
    <property type="entry name" value="Glycosidases"/>
    <property type="match status" value="1"/>
</dbReference>